<evidence type="ECO:0000313" key="2">
    <source>
        <dbReference type="WBParaSite" id="ES5_v2.g14558.t1"/>
    </source>
</evidence>
<reference evidence="2" key="1">
    <citation type="submission" date="2022-11" db="UniProtKB">
        <authorList>
            <consortium name="WormBaseParasite"/>
        </authorList>
    </citation>
    <scope>IDENTIFICATION</scope>
</reference>
<dbReference type="WBParaSite" id="ES5_v2.g14558.t1">
    <property type="protein sequence ID" value="ES5_v2.g14558.t1"/>
    <property type="gene ID" value="ES5_v2.g14558"/>
</dbReference>
<evidence type="ECO:0000313" key="1">
    <source>
        <dbReference type="Proteomes" id="UP000887579"/>
    </source>
</evidence>
<dbReference type="Proteomes" id="UP000887579">
    <property type="component" value="Unplaced"/>
</dbReference>
<sequence length="1222" mass="139217">MANDPKQLSAKRILSGFQRLIPTLNISKEGIIARPAFGQAVAFGELYDAHTGTFCGQSLFSNNLDSYVKSTEVQNVVTEYTVGDSLKAKFSKHGIHDGDMKLSFLSGMLTLDDEKSADCNDNETTASLISQVTTKLEAVDVSSRSVMKQISPDALKTFPSATHVAIGIAKGVQTTATLKYQNDDSQGSMEDELQLALRSLDLNFNGEIMESVGDASKYGFQCSVNNAHVETAPKTFEEAKIFMKKLPEMIKGKEETVSCILIPVTYFQKSFKKMNLSDRIVQKVDESVAQEVVKVFDELNESFKNVSKMYKSFSEHGYCLRGEVIQSVDRKLQDIKVFMDELQKRLYQTLMDVRYVKKDPSALMDILQRYRSSSFTPQAMTFFYQQFYRFEGKIRFLDYLALNNVHYIERGSSMEAERMKNGISDCFEYYCDWTNEDNLVENSDLFLQLVNDGVPLVFVDLEVNPLARNVKAVPDGNRICQYFNGRYTDKDSLKTRRQNQSKCFVKCLGKKAAVPERIMQHVYVNLPCPQSFKAGCCTGTECEWYCADCEQQLQYDFKHNFYCPCVTAPVDAFRFHCSDPNHGDSYVGFENRDKLYTLVDGIRPYEEINILLLGETGVGKTTFINNSVNAHKNSTLAEAEISEPLCLIPSQFTTTELVGGERVVKIIQIGESKNESFKFGESCTQSPKSHVVIVGNKLIRYIDTPGVGDTRGPTTDNENFASILQYISQFDKIHGICVLLKPNESRMNLVFKYCINELLARLHVSAAANIAFCFTRARETFYQPGDSWPILKRYVDELYKKSGIKLNLSNEAVYCLDSEAFRFLHLIRNGVRFNADERAIFEKSWEISVKETQRLLHHFENDVKPHVVSDTISLNEARKIILTAAKPLADITRNIQQNIETVKRQRNEIQQADAYEIKLRGKLMIKHIGFETEEIEYPRTVCNAARCTETKRLPNSEVKKVIYKSICHDHCHLKNVTPETAPNPALQECVAMDSDLTCKECGCHWDTHLHIRFIQKEVEEEVEDENVRRSINLNKSAKEVQKDAIKALQRRIDEYKKSQADIDHILAKFASFLKKNAILAYNDTIEDYLQVNINDEKQQKDPNFELLKKMQDQLKQYREEKRILDSRLASGEVEHVQPGDIKVLQRELENIPLVGKDFKILFDATVSGVKANLQLGEQPYDPQNHDVAISTGDQKKNPNEHAKRQQQQQGIFHSALSLIWRG</sequence>
<organism evidence="1 2">
    <name type="scientific">Panagrolaimus sp. ES5</name>
    <dbReference type="NCBI Taxonomy" id="591445"/>
    <lineage>
        <taxon>Eukaryota</taxon>
        <taxon>Metazoa</taxon>
        <taxon>Ecdysozoa</taxon>
        <taxon>Nematoda</taxon>
        <taxon>Chromadorea</taxon>
        <taxon>Rhabditida</taxon>
        <taxon>Tylenchina</taxon>
        <taxon>Panagrolaimomorpha</taxon>
        <taxon>Panagrolaimoidea</taxon>
        <taxon>Panagrolaimidae</taxon>
        <taxon>Panagrolaimus</taxon>
    </lineage>
</organism>
<name>A0AC34FBE9_9BILA</name>
<proteinExistence type="predicted"/>
<protein>
    <submittedName>
        <fullName evidence="2">G domain-containing protein</fullName>
    </submittedName>
</protein>
<accession>A0AC34FBE9</accession>